<evidence type="ECO:0000313" key="3">
    <source>
        <dbReference type="EMBL" id="ABS66968.1"/>
    </source>
</evidence>
<accession>A7IG25</accession>
<proteinExistence type="predicted"/>
<feature type="compositionally biased region" description="Polar residues" evidence="1">
    <location>
        <begin position="172"/>
        <end position="181"/>
    </location>
</feature>
<feature type="region of interest" description="Disordered" evidence="1">
    <location>
        <begin position="162"/>
        <end position="181"/>
    </location>
</feature>
<keyword evidence="2" id="KW-0812">Transmembrane</keyword>
<evidence type="ECO:0000256" key="1">
    <source>
        <dbReference type="SAM" id="MobiDB-lite"/>
    </source>
</evidence>
<sequence>MFDAMPPCLRKLRQNIGTGTVAARSIHGSGERSMLGWHRQTTAEKISSRIAALKDELDDLQDALWPRAGGLQRMASEAQDWISERADDLRDDLKKVHLPRVNVPRVRLPDVQLPAVDMTRMGLPDVRRHMPTSSSVAVIAAAVVVGAGVGCVLYALTSSGKRRPASFAPKGTSRSASQVVK</sequence>
<dbReference type="EMBL" id="CP000781">
    <property type="protein sequence ID" value="ABS66968.1"/>
    <property type="molecule type" value="Genomic_DNA"/>
</dbReference>
<keyword evidence="2" id="KW-0472">Membrane</keyword>
<dbReference type="KEGG" id="xau:Xaut_1723"/>
<organism evidence="3 4">
    <name type="scientific">Xanthobacter autotrophicus (strain ATCC BAA-1158 / Py2)</name>
    <dbReference type="NCBI Taxonomy" id="78245"/>
    <lineage>
        <taxon>Bacteria</taxon>
        <taxon>Pseudomonadati</taxon>
        <taxon>Pseudomonadota</taxon>
        <taxon>Alphaproteobacteria</taxon>
        <taxon>Hyphomicrobiales</taxon>
        <taxon>Xanthobacteraceae</taxon>
        <taxon>Xanthobacter</taxon>
    </lineage>
</organism>
<evidence type="ECO:0000313" key="4">
    <source>
        <dbReference type="Proteomes" id="UP000002417"/>
    </source>
</evidence>
<name>A7IG25_XANP2</name>
<reference evidence="3 4" key="1">
    <citation type="submission" date="2007-07" db="EMBL/GenBank/DDBJ databases">
        <title>Complete sequence of chromosome of Xanthobacter autotrophicus Py2.</title>
        <authorList>
            <consortium name="US DOE Joint Genome Institute"/>
            <person name="Copeland A."/>
            <person name="Lucas S."/>
            <person name="Lapidus A."/>
            <person name="Barry K."/>
            <person name="Glavina del Rio T."/>
            <person name="Hammon N."/>
            <person name="Israni S."/>
            <person name="Dalin E."/>
            <person name="Tice H."/>
            <person name="Pitluck S."/>
            <person name="Sims D."/>
            <person name="Brettin T."/>
            <person name="Bruce D."/>
            <person name="Detter J.C."/>
            <person name="Han C."/>
            <person name="Tapia R."/>
            <person name="Brainard J."/>
            <person name="Schmutz J."/>
            <person name="Larimer F."/>
            <person name="Land M."/>
            <person name="Hauser L."/>
            <person name="Kyrpides N."/>
            <person name="Kim E."/>
            <person name="Ensigns S.A."/>
            <person name="Richardson P."/>
        </authorList>
    </citation>
    <scope>NUCLEOTIDE SEQUENCE [LARGE SCALE GENOMIC DNA]</scope>
    <source>
        <strain evidence="4">ATCC BAA-1158 / Py2</strain>
    </source>
</reference>
<gene>
    <name evidence="3" type="ordered locus">Xaut_1723</name>
</gene>
<keyword evidence="2" id="KW-1133">Transmembrane helix</keyword>
<dbReference type="AlphaFoldDB" id="A7IG25"/>
<dbReference type="Proteomes" id="UP000002417">
    <property type="component" value="Chromosome"/>
</dbReference>
<keyword evidence="4" id="KW-1185">Reference proteome</keyword>
<evidence type="ECO:0008006" key="5">
    <source>
        <dbReference type="Google" id="ProtNLM"/>
    </source>
</evidence>
<protein>
    <recommendedName>
        <fullName evidence="5">DUF3618 domain-containing protein</fullName>
    </recommendedName>
</protein>
<dbReference type="STRING" id="78245.Xaut_1723"/>
<evidence type="ECO:0000256" key="2">
    <source>
        <dbReference type="SAM" id="Phobius"/>
    </source>
</evidence>
<feature type="transmembrane region" description="Helical" evidence="2">
    <location>
        <begin position="136"/>
        <end position="156"/>
    </location>
</feature>
<dbReference type="HOGENOM" id="CLU_1488468_0_0_5"/>